<protein>
    <submittedName>
        <fullName evidence="2">Uncharacterized protein</fullName>
    </submittedName>
</protein>
<keyword evidence="1" id="KW-0472">Membrane</keyword>
<organism evidence="2 3">
    <name type="scientific">Streptomyces viridochromogenes</name>
    <dbReference type="NCBI Taxonomy" id="1938"/>
    <lineage>
        <taxon>Bacteria</taxon>
        <taxon>Bacillati</taxon>
        <taxon>Actinomycetota</taxon>
        <taxon>Actinomycetes</taxon>
        <taxon>Kitasatosporales</taxon>
        <taxon>Streptomycetaceae</taxon>
        <taxon>Streptomyces</taxon>
    </lineage>
</organism>
<evidence type="ECO:0000313" key="2">
    <source>
        <dbReference type="EMBL" id="KOG35636.1"/>
    </source>
</evidence>
<feature type="transmembrane region" description="Helical" evidence="1">
    <location>
        <begin position="12"/>
        <end position="29"/>
    </location>
</feature>
<feature type="transmembrane region" description="Helical" evidence="1">
    <location>
        <begin position="104"/>
        <end position="125"/>
    </location>
</feature>
<dbReference type="OrthoDB" id="4237367at2"/>
<dbReference type="AlphaFoldDB" id="A0A0L8LC96"/>
<proteinExistence type="predicted"/>
<sequence length="127" mass="13136">MENQLVRTGQTVLAVSAVLSVIPVLAFALPTMLGGMFLLTAMPVAIPLFLRREPQSFAWASLIIGTGLLAWAVVGLLIGMFFFIPAAVLLTTAAFVDPRTRPGALGVIAALGVPVAAGVLFYGVIGA</sequence>
<reference evidence="2 3" key="1">
    <citation type="submission" date="2015-06" db="EMBL/GenBank/DDBJ databases">
        <authorList>
            <person name="Hoefler B.C."/>
            <person name="Straight P.D."/>
        </authorList>
    </citation>
    <scope>NUCLEOTIDE SEQUENCE [LARGE SCALE GENOMIC DNA]</scope>
    <source>
        <strain evidence="2 3">NRRL 3427</strain>
    </source>
</reference>
<gene>
    <name evidence="2" type="ORF">ADK34_04765</name>
</gene>
<keyword evidence="1" id="KW-0812">Transmembrane</keyword>
<evidence type="ECO:0000256" key="1">
    <source>
        <dbReference type="SAM" id="Phobius"/>
    </source>
</evidence>
<dbReference type="Proteomes" id="UP000037023">
    <property type="component" value="Unassembled WGS sequence"/>
</dbReference>
<evidence type="ECO:0000313" key="3">
    <source>
        <dbReference type="Proteomes" id="UP000037023"/>
    </source>
</evidence>
<keyword evidence="1" id="KW-1133">Transmembrane helix</keyword>
<dbReference type="EMBL" id="LGUP01000025">
    <property type="protein sequence ID" value="KOG35636.1"/>
    <property type="molecule type" value="Genomic_DNA"/>
</dbReference>
<dbReference type="RefSeq" id="WP_033209296.1">
    <property type="nucleotide sequence ID" value="NZ_LGUP01000025.1"/>
</dbReference>
<dbReference type="PATRIC" id="fig|1938.6.peg.1052"/>
<accession>A0A0L8LC96</accession>
<comment type="caution">
    <text evidence="2">The sequence shown here is derived from an EMBL/GenBank/DDBJ whole genome shotgun (WGS) entry which is preliminary data.</text>
</comment>
<feature type="transmembrane region" description="Helical" evidence="1">
    <location>
        <begin position="57"/>
        <end position="84"/>
    </location>
</feature>
<name>A0A0L8LC96_STRVR</name>